<gene>
    <name evidence="3" type="ORF">B7463_g12399</name>
</gene>
<keyword evidence="1" id="KW-0175">Coiled coil</keyword>
<evidence type="ECO:0000256" key="1">
    <source>
        <dbReference type="SAM" id="Coils"/>
    </source>
</evidence>
<feature type="compositionally biased region" description="Polar residues" evidence="2">
    <location>
        <begin position="15"/>
        <end position="28"/>
    </location>
</feature>
<feature type="compositionally biased region" description="Polar residues" evidence="2">
    <location>
        <begin position="65"/>
        <end position="76"/>
    </location>
</feature>
<feature type="coiled-coil region" evidence="1">
    <location>
        <begin position="418"/>
        <end position="452"/>
    </location>
</feature>
<reference evidence="3 4" key="1">
    <citation type="submission" date="2018-05" db="EMBL/GenBank/DDBJ databases">
        <title>Draft genome sequence of Scytalidium lignicola DSM 105466, a ubiquitous saprotrophic fungus.</title>
        <authorList>
            <person name="Buettner E."/>
            <person name="Gebauer A.M."/>
            <person name="Hofrichter M."/>
            <person name="Liers C."/>
            <person name="Kellner H."/>
        </authorList>
    </citation>
    <scope>NUCLEOTIDE SEQUENCE [LARGE SCALE GENOMIC DNA]</scope>
    <source>
        <strain evidence="3 4">DSM 105466</strain>
    </source>
</reference>
<feature type="compositionally biased region" description="Polar residues" evidence="2">
    <location>
        <begin position="116"/>
        <end position="128"/>
    </location>
</feature>
<dbReference type="Proteomes" id="UP000258309">
    <property type="component" value="Unassembled WGS sequence"/>
</dbReference>
<protein>
    <submittedName>
        <fullName evidence="3">Uncharacterized protein</fullName>
    </submittedName>
</protein>
<dbReference type="AlphaFoldDB" id="A0A3E2GRW5"/>
<comment type="caution">
    <text evidence="3">The sequence shown here is derived from an EMBL/GenBank/DDBJ whole genome shotgun (WGS) entry which is preliminary data.</text>
</comment>
<feature type="region of interest" description="Disordered" evidence="2">
    <location>
        <begin position="1"/>
        <end position="128"/>
    </location>
</feature>
<evidence type="ECO:0000256" key="2">
    <source>
        <dbReference type="SAM" id="MobiDB-lite"/>
    </source>
</evidence>
<feature type="non-terminal residue" evidence="3">
    <location>
        <position position="1"/>
    </location>
</feature>
<feature type="non-terminal residue" evidence="3">
    <location>
        <position position="605"/>
    </location>
</feature>
<feature type="compositionally biased region" description="Polar residues" evidence="2">
    <location>
        <begin position="35"/>
        <end position="58"/>
    </location>
</feature>
<name>A0A3E2GRW5_SCYLI</name>
<organism evidence="3 4">
    <name type="scientific">Scytalidium lignicola</name>
    <name type="common">Hyphomycete</name>
    <dbReference type="NCBI Taxonomy" id="5539"/>
    <lineage>
        <taxon>Eukaryota</taxon>
        <taxon>Fungi</taxon>
        <taxon>Dikarya</taxon>
        <taxon>Ascomycota</taxon>
        <taxon>Pezizomycotina</taxon>
        <taxon>Leotiomycetes</taxon>
        <taxon>Leotiomycetes incertae sedis</taxon>
        <taxon>Scytalidium</taxon>
    </lineage>
</organism>
<accession>A0A3E2GRW5</accession>
<proteinExistence type="predicted"/>
<sequence>MAPNSPLTNVAKAQASRQFRGNLSSTSDPLYMRPTASSTGHSATCNPCLASSSSNTASVARGSDVPSSSSTSLRTTYHSRPKLTKYQNNGSASPNSRHQQDGSARSEAAHTRNSKSKQPATADNLSDSGYDNSVDGCTSSIQTLIDILINFLHNSQHFSVNGVVVKFRVKDSGGSVEMEIPLDSNDTLEQIQQIGAEEDEKEVIHQELETVAREEHDVVLPVVEHAEADRESMQQPQVILKEINDKLECLCENFVKEDNRDAMGIVEKTTQKAESKEQERKALEVKINGLEAIHADDVTKIAGLEVKLKEERNLRREAEDKWIKLLEVKCGEVVEVCKGEADLIADKDAAEDAAEDRIASLEEELTKRRNMCTSLEERCREQEAEFERRDWLKTQIKRQLKKEISQLQTNHTRLKTFHAKFRRNHIRLKKNYTQLQRNYTRLDTDHTRLRRNYTRLKASYTRLRRDHTRLKINRSQLRTNHIRLKINHAQLRRNHTQLETDQLETRYNLYTEIELLQTENANLEEYKEVLQVAFDKSDEEYVAAKQQISLLRRQPPPHTYPHKRINARGIREPRGQVGHPAISTIACIRPEKCKKHGRHCLVMQV</sequence>
<keyword evidence="4" id="KW-1185">Reference proteome</keyword>
<dbReference type="EMBL" id="NCSJ02000554">
    <property type="protein sequence ID" value="RFU23941.1"/>
    <property type="molecule type" value="Genomic_DNA"/>
</dbReference>
<feature type="coiled-coil region" evidence="1">
    <location>
        <begin position="266"/>
        <end position="378"/>
    </location>
</feature>
<dbReference type="Gene3D" id="6.10.250.3110">
    <property type="match status" value="1"/>
</dbReference>
<dbReference type="OMA" id="RTHKESF"/>
<evidence type="ECO:0000313" key="3">
    <source>
        <dbReference type="EMBL" id="RFU23941.1"/>
    </source>
</evidence>
<feature type="compositionally biased region" description="Polar residues" evidence="2">
    <location>
        <begin position="85"/>
        <end position="103"/>
    </location>
</feature>
<evidence type="ECO:0000313" key="4">
    <source>
        <dbReference type="Proteomes" id="UP000258309"/>
    </source>
</evidence>